<feature type="domain" description="Calcineurin-like phosphoesterase" evidence="2">
    <location>
        <begin position="191"/>
        <end position="361"/>
    </location>
</feature>
<keyword evidence="1" id="KW-0812">Transmembrane</keyword>
<dbReference type="InterPro" id="IPR051158">
    <property type="entry name" value="Metallophosphoesterase_sf"/>
</dbReference>
<dbReference type="PANTHER" id="PTHR31302">
    <property type="entry name" value="TRANSMEMBRANE PROTEIN WITH METALLOPHOSPHOESTERASE DOMAIN-RELATED"/>
    <property type="match status" value="1"/>
</dbReference>
<dbReference type="OrthoDB" id="783096at2759"/>
<name>A0A7I8XHN6_BURXY</name>
<feature type="transmembrane region" description="Helical" evidence="1">
    <location>
        <begin position="35"/>
        <end position="54"/>
    </location>
</feature>
<feature type="transmembrane region" description="Helical" evidence="1">
    <location>
        <begin position="518"/>
        <end position="538"/>
    </location>
</feature>
<keyword evidence="1" id="KW-0472">Membrane</keyword>
<proteinExistence type="predicted"/>
<dbReference type="Proteomes" id="UP000659654">
    <property type="component" value="Unassembled WGS sequence"/>
</dbReference>
<reference evidence="3" key="1">
    <citation type="submission" date="2020-09" db="EMBL/GenBank/DDBJ databases">
        <authorList>
            <person name="Kikuchi T."/>
        </authorList>
    </citation>
    <scope>NUCLEOTIDE SEQUENCE</scope>
    <source>
        <strain evidence="3">Ka4C1</strain>
    </source>
</reference>
<evidence type="ECO:0000313" key="3">
    <source>
        <dbReference type="EMBL" id="CAD5209509.1"/>
    </source>
</evidence>
<evidence type="ECO:0000256" key="1">
    <source>
        <dbReference type="SAM" id="Phobius"/>
    </source>
</evidence>
<dbReference type="EMBL" id="CAJFDI010000001">
    <property type="protein sequence ID" value="CAD5209509.1"/>
    <property type="molecule type" value="Genomic_DNA"/>
</dbReference>
<dbReference type="GO" id="GO:0016787">
    <property type="term" value="F:hydrolase activity"/>
    <property type="evidence" value="ECO:0007669"/>
    <property type="project" value="InterPro"/>
</dbReference>
<dbReference type="InterPro" id="IPR004843">
    <property type="entry name" value="Calcineurin-like_PHP"/>
</dbReference>
<feature type="transmembrane region" description="Helical" evidence="1">
    <location>
        <begin position="146"/>
        <end position="165"/>
    </location>
</feature>
<feature type="transmembrane region" description="Helical" evidence="1">
    <location>
        <begin position="75"/>
        <end position="94"/>
    </location>
</feature>
<dbReference type="SUPFAM" id="SSF56300">
    <property type="entry name" value="Metallo-dependent phosphatases"/>
    <property type="match status" value="2"/>
</dbReference>
<dbReference type="InterPro" id="IPR029052">
    <property type="entry name" value="Metallo-depent_PP-like"/>
</dbReference>
<evidence type="ECO:0000259" key="2">
    <source>
        <dbReference type="Pfam" id="PF00149"/>
    </source>
</evidence>
<dbReference type="Pfam" id="PF00149">
    <property type="entry name" value="Metallophos"/>
    <property type="match status" value="2"/>
</dbReference>
<evidence type="ECO:0000313" key="4">
    <source>
        <dbReference type="Proteomes" id="UP000659654"/>
    </source>
</evidence>
<dbReference type="Proteomes" id="UP000582659">
    <property type="component" value="Unassembled WGS sequence"/>
</dbReference>
<gene>
    <name evidence="3" type="ORF">BXYJ_LOCUS1471</name>
</gene>
<keyword evidence="1" id="KW-1133">Transmembrane helix</keyword>
<comment type="caution">
    <text evidence="3">The sequence shown here is derived from an EMBL/GenBank/DDBJ whole genome shotgun (WGS) entry which is preliminary data.</text>
</comment>
<feature type="transmembrane region" description="Helical" evidence="1">
    <location>
        <begin position="444"/>
        <end position="467"/>
    </location>
</feature>
<sequence>MGFLGRWFIFFLLFQALFLVLRCIATGSKHAQVFRIYELLNIQFFMALASYLFFHYRYKLFLQKFCQTNDTILKFIYFFIIGCAHLAYIGHYVRTEEIPGIALLCFLSVAFFIHLMIFSIGFTLGEHIVYWILPHRLQHPILTSKSLHTGIAVCLSVLLTFYGVLSTRSDINVYEVEVQLKTLPKSADGFTIALITDVHIGPTVHKHRVKQIVDIVNSLAVDAVAISGDLVDGFVYNLDDVAVELANLKTKYGVYYATGNHEYYHDDVDNWLNFFRKNLSFNVLHNENRVVKEGLCIAGVDDYHTRKLFIEGHSMDPGKAFKECPDNHTLVVLAHQPNAAIQIMKLLPNKADLILSGHTHAGQLYVLWPVAYLGNSFLHGLYQDVLTKTQGMSTGVEICKTIKFTLIIVALIFTFRFILNRISFYYLSGITGYEYGNAKRMFSIFQLVSLMANLSWVIYLHMFSFFNPPFTLVSFKSRTELKRAKRKCLYLFLFVMTGSHMAYVFYLFPYIPWPLFELFNIFCGLWMHLFFCSVMFYYSNYVFNILKLFNWGKVYSGRLWRCDLLHLFINDHQFQVVVTITFTVVLCFVQWVSSDKLTVHKTSFQLNHPLNDSIRVLVLSDLHSGASVYTDQIASVVDRVNELDPDLIFLVGDTVDAPVEQIKDRVEPLRHLRSRLGTFLVTGNHEYYYGNWGDWVVHFGEMGINVLQNGIVVVGSTCFVGLNDISSNKSGISNHFMDLKAISECKSDHNIVVLEHNPAAAPKIVNASREYNRTVDLIVSGHTHAGQFYVLVPYVYWALPFWYGVYDVGPSKLLVSAGTLYQTAPMKMLGMSQIWVLTLK</sequence>
<dbReference type="EMBL" id="CAJFCV020000001">
    <property type="protein sequence ID" value="CAG9084604.1"/>
    <property type="molecule type" value="Genomic_DNA"/>
</dbReference>
<dbReference type="AlphaFoldDB" id="A0A7I8XHN6"/>
<keyword evidence="4" id="KW-1185">Reference proteome</keyword>
<accession>A0A7I8XHN6</accession>
<protein>
    <submittedName>
        <fullName evidence="3">(pine wood nematode) hypothetical protein</fullName>
    </submittedName>
</protein>
<feature type="transmembrane region" description="Helical" evidence="1">
    <location>
        <begin position="100"/>
        <end position="125"/>
    </location>
</feature>
<organism evidence="3 4">
    <name type="scientific">Bursaphelenchus xylophilus</name>
    <name type="common">Pinewood nematode worm</name>
    <name type="synonym">Aphelenchoides xylophilus</name>
    <dbReference type="NCBI Taxonomy" id="6326"/>
    <lineage>
        <taxon>Eukaryota</taxon>
        <taxon>Metazoa</taxon>
        <taxon>Ecdysozoa</taxon>
        <taxon>Nematoda</taxon>
        <taxon>Chromadorea</taxon>
        <taxon>Rhabditida</taxon>
        <taxon>Tylenchina</taxon>
        <taxon>Tylenchomorpha</taxon>
        <taxon>Aphelenchoidea</taxon>
        <taxon>Aphelenchoididae</taxon>
        <taxon>Bursaphelenchus</taxon>
    </lineage>
</organism>
<feature type="transmembrane region" description="Helical" evidence="1">
    <location>
        <begin position="402"/>
        <end position="424"/>
    </location>
</feature>
<feature type="domain" description="Calcineurin-like phosphoesterase" evidence="2">
    <location>
        <begin position="614"/>
        <end position="785"/>
    </location>
</feature>
<feature type="transmembrane region" description="Helical" evidence="1">
    <location>
        <begin position="488"/>
        <end position="506"/>
    </location>
</feature>
<dbReference type="Gene3D" id="3.60.21.10">
    <property type="match status" value="2"/>
</dbReference>
<feature type="transmembrane region" description="Helical" evidence="1">
    <location>
        <begin position="574"/>
        <end position="593"/>
    </location>
</feature>
<dbReference type="PANTHER" id="PTHR31302:SF0">
    <property type="entry name" value="TRANSMEMBRANE PROTEIN WITH METALLOPHOSPHOESTERASE DOMAIN"/>
    <property type="match status" value="1"/>
</dbReference>
<dbReference type="CDD" id="cd07385">
    <property type="entry name" value="MPP_YkuE_C"/>
    <property type="match status" value="2"/>
</dbReference>